<feature type="transmembrane region" description="Helical" evidence="1">
    <location>
        <begin position="20"/>
        <end position="38"/>
    </location>
</feature>
<keyword evidence="3" id="KW-1185">Reference proteome</keyword>
<keyword evidence="1" id="KW-0812">Transmembrane</keyword>
<evidence type="ECO:0000313" key="3">
    <source>
        <dbReference type="Proteomes" id="UP001215712"/>
    </source>
</evidence>
<dbReference type="EMBL" id="JAQJAN010000003">
    <property type="protein sequence ID" value="KAJ5733571.1"/>
    <property type="molecule type" value="Genomic_DNA"/>
</dbReference>
<evidence type="ECO:0000313" key="2">
    <source>
        <dbReference type="EMBL" id="KAJ5733571.1"/>
    </source>
</evidence>
<gene>
    <name evidence="2" type="ORF">N7493_002357</name>
</gene>
<name>A0AAD6MYM9_9EURO</name>
<proteinExistence type="predicted"/>
<keyword evidence="1" id="KW-0472">Membrane</keyword>
<reference evidence="2" key="2">
    <citation type="submission" date="2023-01" db="EMBL/GenBank/DDBJ databases">
        <authorList>
            <person name="Petersen C."/>
        </authorList>
    </citation>
    <scope>NUCLEOTIDE SEQUENCE</scope>
    <source>
        <strain evidence="2">IBT 17514</strain>
    </source>
</reference>
<sequence length="308" mass="34778">MSSTTPPYNSFFSSPFVEVSLASILTFAIRLVLYIYIIKTFSKALTSAAKNAMTTPAPGMTASGAVSAAQRALSLPEIVGEILNWAQKDKQPLSHLAQVARINQAWYIEANSRLWRHGTEEKGRSLPEALGRVQQSRQHLHAGWIKSANLVDSTKSNVADTTRALRGMKFERLEYLAIIIRNTPNQRFQMPRIDAPMLKILDIRLAQREALLTPNFTFMHNDHGHRGRYIHRHIITSLVRTIKKDFKNLQFIMLGSQTEENVNAPYSDMLNWHKTKQILVDGLPGIKVRQYPVPSTGAELLRSHGLRT</sequence>
<evidence type="ECO:0000256" key="1">
    <source>
        <dbReference type="SAM" id="Phobius"/>
    </source>
</evidence>
<dbReference type="Proteomes" id="UP001215712">
    <property type="component" value="Unassembled WGS sequence"/>
</dbReference>
<organism evidence="2 3">
    <name type="scientific">Penicillium malachiteum</name>
    <dbReference type="NCBI Taxonomy" id="1324776"/>
    <lineage>
        <taxon>Eukaryota</taxon>
        <taxon>Fungi</taxon>
        <taxon>Dikarya</taxon>
        <taxon>Ascomycota</taxon>
        <taxon>Pezizomycotina</taxon>
        <taxon>Eurotiomycetes</taxon>
        <taxon>Eurotiomycetidae</taxon>
        <taxon>Eurotiales</taxon>
        <taxon>Aspergillaceae</taxon>
        <taxon>Penicillium</taxon>
    </lineage>
</organism>
<dbReference type="AlphaFoldDB" id="A0AAD6MYM9"/>
<protein>
    <submittedName>
        <fullName evidence="2">Uncharacterized protein</fullName>
    </submittedName>
</protein>
<reference evidence="2" key="1">
    <citation type="journal article" date="2023" name="IMA Fungus">
        <title>Comparative genomic study of the Penicillium genus elucidates a diverse pangenome and 15 lateral gene transfer events.</title>
        <authorList>
            <person name="Petersen C."/>
            <person name="Sorensen T."/>
            <person name="Nielsen M.R."/>
            <person name="Sondergaard T.E."/>
            <person name="Sorensen J.L."/>
            <person name="Fitzpatrick D.A."/>
            <person name="Frisvad J.C."/>
            <person name="Nielsen K.L."/>
        </authorList>
    </citation>
    <scope>NUCLEOTIDE SEQUENCE</scope>
    <source>
        <strain evidence="2">IBT 17514</strain>
    </source>
</reference>
<accession>A0AAD6MYM9</accession>
<comment type="caution">
    <text evidence="2">The sequence shown here is derived from an EMBL/GenBank/DDBJ whole genome shotgun (WGS) entry which is preliminary data.</text>
</comment>
<keyword evidence="1" id="KW-1133">Transmembrane helix</keyword>